<sequence>MVIVAVSCSDDESVKNDSRQILGLSFAVEDNVALKETINATIDEKNKTITVTFPFGTDLTALIPRIVLTKSAKLDKNVVREDFTAPVSYRIVTSDGNNVVYTIKTIINTFSPFVLTWKTTTGNEDITIFTNPEIQTYNYEVDWGDGSYEDSLTGDAKHRYAEPGTHTVKIYGSFPAPMIPSLNYEVKNAAKLQTIESWGSMEWESMKFAFAGCVNLTYNATDIPNLGKVTDMMAAFEAAEAFNGDISGWDVHNIKDMSNMFYGASTFNQDIGNWDVSHVKSMSGMFNGARVFDQDIGSWNVDSVKHMGYMFHGASAFNQDIGSWNVGNVKYMGNMFHGASAFNQSIGKWDVSKVTTMSEMFKEASTFNKNIGSWDVSNVWFMAEMFNGASAFNQDISSWDVGFVSRLGFMFNGATAFSQDLSGWNTKEVTDCYNFATDSGLTPEQLPILGDCFF</sequence>
<dbReference type="Proteomes" id="UP000199574">
    <property type="component" value="Chromosome I"/>
</dbReference>
<keyword evidence="2" id="KW-1185">Reference proteome</keyword>
<gene>
    <name evidence="1" type="ORF">SAMN05192545_2376</name>
</gene>
<dbReference type="InterPro" id="IPR035986">
    <property type="entry name" value="PKD_dom_sf"/>
</dbReference>
<dbReference type="NCBIfam" id="TIGR02167">
    <property type="entry name" value="Liste_lipo_26"/>
    <property type="match status" value="2"/>
</dbReference>
<dbReference type="Gene3D" id="2.60.40.10">
    <property type="entry name" value="Immunoglobulins"/>
    <property type="match status" value="1"/>
</dbReference>
<dbReference type="InterPro" id="IPR005046">
    <property type="entry name" value="DUF285"/>
</dbReference>
<dbReference type="InterPro" id="IPR011889">
    <property type="entry name" value="Liste_lipo_26"/>
</dbReference>
<dbReference type="Pfam" id="PF03382">
    <property type="entry name" value="DUF285"/>
    <property type="match status" value="1"/>
</dbReference>
<evidence type="ECO:0000313" key="1">
    <source>
        <dbReference type="EMBL" id="SDS92891.1"/>
    </source>
</evidence>
<protein>
    <submittedName>
        <fullName evidence="1">Surface protein</fullName>
    </submittedName>
</protein>
<dbReference type="InterPro" id="IPR013783">
    <property type="entry name" value="Ig-like_fold"/>
</dbReference>
<accession>A0ABY0UN10</accession>
<dbReference type="Gene3D" id="2.60.40.2340">
    <property type="match status" value="1"/>
</dbReference>
<name>A0ABY0UN10_9FLAO</name>
<dbReference type="EMBL" id="LT629754">
    <property type="protein sequence ID" value="SDS92891.1"/>
    <property type="molecule type" value="Genomic_DNA"/>
</dbReference>
<reference evidence="1 2" key="1">
    <citation type="submission" date="2016-10" db="EMBL/GenBank/DDBJ databases">
        <authorList>
            <person name="Varghese N."/>
            <person name="Submissions S."/>
        </authorList>
    </citation>
    <scope>NUCLEOTIDE SEQUENCE [LARGE SCALE GENOMIC DNA]</scope>
    <source>
        <strain evidence="1 2">MAR_2009_60</strain>
    </source>
</reference>
<evidence type="ECO:0000313" key="2">
    <source>
        <dbReference type="Proteomes" id="UP000199574"/>
    </source>
</evidence>
<organism evidence="1 2">
    <name type="scientific">Maribacter dokdonensis</name>
    <dbReference type="NCBI Taxonomy" id="320912"/>
    <lineage>
        <taxon>Bacteria</taxon>
        <taxon>Pseudomonadati</taxon>
        <taxon>Bacteroidota</taxon>
        <taxon>Flavobacteriia</taxon>
        <taxon>Flavobacteriales</taxon>
        <taxon>Flavobacteriaceae</taxon>
        <taxon>Maribacter</taxon>
    </lineage>
</organism>
<dbReference type="SUPFAM" id="SSF49299">
    <property type="entry name" value="PKD domain"/>
    <property type="match status" value="1"/>
</dbReference>
<proteinExistence type="predicted"/>